<reference evidence="3" key="1">
    <citation type="submission" date="2019-08" db="EMBL/GenBank/DDBJ databases">
        <title>Limnoglobus roseus gen. nov., sp. nov., a novel freshwater planctomycete with a giant genome from the family Gemmataceae.</title>
        <authorList>
            <person name="Kulichevskaya I.S."/>
            <person name="Naumoff D.G."/>
            <person name="Miroshnikov K."/>
            <person name="Ivanova A."/>
            <person name="Philippov D.A."/>
            <person name="Hakobyan A."/>
            <person name="Rijpstra I.C."/>
            <person name="Sinninghe Damste J.S."/>
            <person name="Liesack W."/>
            <person name="Dedysh S.N."/>
        </authorList>
    </citation>
    <scope>NUCLEOTIDE SEQUENCE [LARGE SCALE GENOMIC DNA]</scope>
    <source>
        <strain evidence="3">PX52</strain>
    </source>
</reference>
<protein>
    <submittedName>
        <fullName evidence="2">Uncharacterized protein</fullName>
    </submittedName>
</protein>
<evidence type="ECO:0000313" key="2">
    <source>
        <dbReference type="EMBL" id="QEL19265.1"/>
    </source>
</evidence>
<dbReference type="KEGG" id="lrs:PX52LOC_06327"/>
<gene>
    <name evidence="2" type="ORF">PX52LOC_06327</name>
</gene>
<feature type="transmembrane region" description="Helical" evidence="1">
    <location>
        <begin position="12"/>
        <end position="33"/>
    </location>
</feature>
<dbReference type="AlphaFoldDB" id="A0A5C1AKR8"/>
<dbReference type="Proteomes" id="UP000324974">
    <property type="component" value="Chromosome"/>
</dbReference>
<dbReference type="RefSeq" id="WP_149113674.1">
    <property type="nucleotide sequence ID" value="NZ_CP042425.1"/>
</dbReference>
<proteinExistence type="predicted"/>
<accession>A0A5C1AKR8</accession>
<feature type="transmembrane region" description="Helical" evidence="1">
    <location>
        <begin position="86"/>
        <end position="108"/>
    </location>
</feature>
<evidence type="ECO:0000256" key="1">
    <source>
        <dbReference type="SAM" id="Phobius"/>
    </source>
</evidence>
<evidence type="ECO:0000313" key="3">
    <source>
        <dbReference type="Proteomes" id="UP000324974"/>
    </source>
</evidence>
<keyword evidence="1" id="KW-1133">Transmembrane helix</keyword>
<organism evidence="2 3">
    <name type="scientific">Limnoglobus roseus</name>
    <dbReference type="NCBI Taxonomy" id="2598579"/>
    <lineage>
        <taxon>Bacteria</taxon>
        <taxon>Pseudomonadati</taxon>
        <taxon>Planctomycetota</taxon>
        <taxon>Planctomycetia</taxon>
        <taxon>Gemmatales</taxon>
        <taxon>Gemmataceae</taxon>
        <taxon>Limnoglobus</taxon>
    </lineage>
</organism>
<keyword evidence="3" id="KW-1185">Reference proteome</keyword>
<dbReference type="EMBL" id="CP042425">
    <property type="protein sequence ID" value="QEL19265.1"/>
    <property type="molecule type" value="Genomic_DNA"/>
</dbReference>
<keyword evidence="1" id="KW-0472">Membrane</keyword>
<sequence>MPTDPTRRPLFVGVVALALAVATLSAVVVVAVVDLLDLPWWIVQEVISRSSDSFRATSVTLVVGVAVTSGPAFLAERRGGRDRTFAHLAGACVAVAVAAWLAVVVAAVNQKATNEREQRKAWEKYQSLRD</sequence>
<feature type="transmembrane region" description="Helical" evidence="1">
    <location>
        <begin position="53"/>
        <end position="74"/>
    </location>
</feature>
<keyword evidence="1" id="KW-0812">Transmembrane</keyword>
<name>A0A5C1AKR8_9BACT</name>